<dbReference type="GO" id="GO:0052913">
    <property type="term" value="F:16S rRNA (guanine(966)-N(2))-methyltransferase activity"/>
    <property type="evidence" value="ECO:0007669"/>
    <property type="project" value="UniProtKB-EC"/>
</dbReference>
<dbReference type="Pfam" id="PF03602">
    <property type="entry name" value="Cons_hypoth95"/>
    <property type="match status" value="1"/>
</dbReference>
<reference evidence="3 4" key="1">
    <citation type="submission" date="2015-11" db="EMBL/GenBank/DDBJ databases">
        <title>Description and complete genome sequence of a novel strain predominating in hypersaline microbial mats and representing a new family of the Bacteriodetes phylum.</title>
        <authorList>
            <person name="Spring S."/>
            <person name="Bunk B."/>
            <person name="Sproer C."/>
            <person name="Klenk H.-P."/>
        </authorList>
    </citation>
    <scope>NUCLEOTIDE SEQUENCE [LARGE SCALE GENOMIC DNA]</scope>
    <source>
        <strain evidence="3 4">L21-Spi-D4</strain>
    </source>
</reference>
<evidence type="ECO:0000313" key="3">
    <source>
        <dbReference type="EMBL" id="ALO14490.1"/>
    </source>
</evidence>
<keyword evidence="2 3" id="KW-0808">Transferase</keyword>
<dbReference type="PROSITE" id="PS00092">
    <property type="entry name" value="N6_MTASE"/>
    <property type="match status" value="1"/>
</dbReference>
<dbReference type="EMBL" id="CP013118">
    <property type="protein sequence ID" value="ALO14490.1"/>
    <property type="molecule type" value="Genomic_DNA"/>
</dbReference>
<organism evidence="3 4">
    <name type="scientific">Salinivirga cyanobacteriivorans</name>
    <dbReference type="NCBI Taxonomy" id="1307839"/>
    <lineage>
        <taxon>Bacteria</taxon>
        <taxon>Pseudomonadati</taxon>
        <taxon>Bacteroidota</taxon>
        <taxon>Bacteroidia</taxon>
        <taxon>Bacteroidales</taxon>
        <taxon>Salinivirgaceae</taxon>
        <taxon>Salinivirga</taxon>
    </lineage>
</organism>
<dbReference type="AlphaFoldDB" id="A0A0S2HWQ8"/>
<dbReference type="InterPro" id="IPR002052">
    <property type="entry name" value="DNA_methylase_N6_adenine_CS"/>
</dbReference>
<dbReference type="EC" id="2.1.1.171" evidence="3"/>
<accession>A0A0S2HWQ8</accession>
<evidence type="ECO:0000256" key="2">
    <source>
        <dbReference type="ARBA" id="ARBA00022679"/>
    </source>
</evidence>
<dbReference type="STRING" id="1307839.L21SP5_00819"/>
<dbReference type="PIRSF" id="PIRSF004553">
    <property type="entry name" value="CHP00095"/>
    <property type="match status" value="1"/>
</dbReference>
<dbReference type="RefSeq" id="WP_057952031.1">
    <property type="nucleotide sequence ID" value="NZ_CP013118.1"/>
</dbReference>
<name>A0A0S2HWQ8_9BACT</name>
<gene>
    <name evidence="3" type="primary">rsmD</name>
    <name evidence="3" type="ORF">L21SP5_00819</name>
</gene>
<keyword evidence="1 3" id="KW-0489">Methyltransferase</keyword>
<proteinExistence type="predicted"/>
<sequence length="180" mass="20511">MRIISGTHKGKQIKLPPNLKARPTTDQAREGLFNILSNRFDFDKIKIADLFGGTGAISFEFASRGVKEIFCIEIAPAHFRFINKNTKELGFGAIKTFRTNAFNAIQKLPKKHFDLIFADPPFDLPNKSKIIEDVMEASVLNNGILILEHSDKENFNQSTYFIEQRNYGKVCFSFFKDISQ</sequence>
<dbReference type="OrthoDB" id="9803017at2"/>
<dbReference type="CDD" id="cd02440">
    <property type="entry name" value="AdoMet_MTases"/>
    <property type="match status" value="1"/>
</dbReference>
<evidence type="ECO:0000313" key="4">
    <source>
        <dbReference type="Proteomes" id="UP000064893"/>
    </source>
</evidence>
<dbReference type="InterPro" id="IPR004398">
    <property type="entry name" value="RNA_MeTrfase_RsmD"/>
</dbReference>
<keyword evidence="4" id="KW-1185">Reference proteome</keyword>
<evidence type="ECO:0000256" key="1">
    <source>
        <dbReference type="ARBA" id="ARBA00022603"/>
    </source>
</evidence>
<dbReference type="Proteomes" id="UP000064893">
    <property type="component" value="Chromosome"/>
</dbReference>
<dbReference type="InterPro" id="IPR029063">
    <property type="entry name" value="SAM-dependent_MTases_sf"/>
</dbReference>
<dbReference type="SUPFAM" id="SSF53335">
    <property type="entry name" value="S-adenosyl-L-methionine-dependent methyltransferases"/>
    <property type="match status" value="1"/>
</dbReference>
<dbReference type="Gene3D" id="3.40.50.150">
    <property type="entry name" value="Vaccinia Virus protein VP39"/>
    <property type="match status" value="1"/>
</dbReference>
<dbReference type="PANTHER" id="PTHR43542">
    <property type="entry name" value="METHYLTRANSFERASE"/>
    <property type="match status" value="1"/>
</dbReference>
<dbReference type="KEGG" id="blq:L21SP5_00819"/>
<dbReference type="PANTHER" id="PTHR43542:SF1">
    <property type="entry name" value="METHYLTRANSFERASE"/>
    <property type="match status" value="1"/>
</dbReference>
<protein>
    <submittedName>
        <fullName evidence="3">Ribosomal RNA small subunit methyltransferase D</fullName>
        <ecNumber evidence="3">2.1.1.171</ecNumber>
    </submittedName>
</protein>
<dbReference type="GO" id="GO:0003676">
    <property type="term" value="F:nucleic acid binding"/>
    <property type="evidence" value="ECO:0007669"/>
    <property type="project" value="InterPro"/>
</dbReference>